<dbReference type="Proteomes" id="UP000001876">
    <property type="component" value="Unassembled WGS sequence"/>
</dbReference>
<feature type="compositionally biased region" description="Basic and acidic residues" evidence="1">
    <location>
        <begin position="271"/>
        <end position="281"/>
    </location>
</feature>
<feature type="compositionally biased region" description="Basic and acidic residues" evidence="1">
    <location>
        <begin position="188"/>
        <end position="206"/>
    </location>
</feature>
<evidence type="ECO:0000313" key="2">
    <source>
        <dbReference type="EMBL" id="EEH53249.1"/>
    </source>
</evidence>
<dbReference type="RefSeq" id="XP_003062430.1">
    <property type="nucleotide sequence ID" value="XM_003062384.1"/>
</dbReference>
<dbReference type="EMBL" id="GG663746">
    <property type="protein sequence ID" value="EEH53249.1"/>
    <property type="molecule type" value="Genomic_DNA"/>
</dbReference>
<protein>
    <submittedName>
        <fullName evidence="2">Predicted protein</fullName>
    </submittedName>
</protein>
<feature type="compositionally biased region" description="Basic and acidic residues" evidence="1">
    <location>
        <begin position="171"/>
        <end position="181"/>
    </location>
</feature>
<gene>
    <name evidence="2" type="ORF">MICPUCDRAFT_52291</name>
</gene>
<feature type="compositionally biased region" description="Gly residues" evidence="1">
    <location>
        <begin position="72"/>
        <end position="81"/>
    </location>
</feature>
<sequence length="360" mass="39240">MVANAAAGRERKMTTRELKECIRETSAIRDTKLFRDFAAFAEIRDEERAFHAHLAGEERVSALPPTRKPKPDGGGDGGGDGAHVPSTSDPVALMMDAAARKSGRERKGVWSEPGKPYACGRYVVRAPRAAPAPGDGAAAGGEVEAAAKEERDGAPHDVVRDIRSTFPRRTLHPDDAERVEADESEKAEEERAATEERRKEEAREGTEGLQPLQDLLKDRNNPDAAANAAVVAGEEPPPPILRVGQKFSHCAFLKASRARVAAAKAGHAPPRAKDSAKKETQDGDAFETITRAVHAAHQWQRNARKAAESRASRAAATVRTKRRERDPTKKVDAWRSEFAAQEKSGVDRLEALLRPPEEER</sequence>
<evidence type="ECO:0000256" key="1">
    <source>
        <dbReference type="SAM" id="MobiDB-lite"/>
    </source>
</evidence>
<name>C1N3T6_MICPC</name>
<feature type="compositionally biased region" description="Low complexity" evidence="1">
    <location>
        <begin position="222"/>
        <end position="234"/>
    </location>
</feature>
<organism evidence="3">
    <name type="scientific">Micromonas pusilla (strain CCMP1545)</name>
    <name type="common">Picoplanktonic green alga</name>
    <dbReference type="NCBI Taxonomy" id="564608"/>
    <lineage>
        <taxon>Eukaryota</taxon>
        <taxon>Viridiplantae</taxon>
        <taxon>Chlorophyta</taxon>
        <taxon>Mamiellophyceae</taxon>
        <taxon>Mamiellales</taxon>
        <taxon>Mamiellaceae</taxon>
        <taxon>Micromonas</taxon>
    </lineage>
</organism>
<feature type="compositionally biased region" description="Basic and acidic residues" evidence="1">
    <location>
        <begin position="323"/>
        <end position="333"/>
    </location>
</feature>
<evidence type="ECO:0000313" key="3">
    <source>
        <dbReference type="Proteomes" id="UP000001876"/>
    </source>
</evidence>
<dbReference type="AlphaFoldDB" id="C1N3T6"/>
<reference evidence="2 3" key="1">
    <citation type="journal article" date="2009" name="Science">
        <title>Green evolution and dynamic adaptations revealed by genomes of the marine picoeukaryotes Micromonas.</title>
        <authorList>
            <person name="Worden A.Z."/>
            <person name="Lee J.H."/>
            <person name="Mock T."/>
            <person name="Rouze P."/>
            <person name="Simmons M.P."/>
            <person name="Aerts A.L."/>
            <person name="Allen A.E."/>
            <person name="Cuvelier M.L."/>
            <person name="Derelle E."/>
            <person name="Everett M.V."/>
            <person name="Foulon E."/>
            <person name="Grimwood J."/>
            <person name="Gundlach H."/>
            <person name="Henrissat B."/>
            <person name="Napoli C."/>
            <person name="McDonald S.M."/>
            <person name="Parker M.S."/>
            <person name="Rombauts S."/>
            <person name="Salamov A."/>
            <person name="Von Dassow P."/>
            <person name="Badger J.H."/>
            <person name="Coutinho P.M."/>
            <person name="Demir E."/>
            <person name="Dubchak I."/>
            <person name="Gentemann C."/>
            <person name="Eikrem W."/>
            <person name="Gready J.E."/>
            <person name="John U."/>
            <person name="Lanier W."/>
            <person name="Lindquist E.A."/>
            <person name="Lucas S."/>
            <person name="Mayer K.F."/>
            <person name="Moreau H."/>
            <person name="Not F."/>
            <person name="Otillar R."/>
            <person name="Panaud O."/>
            <person name="Pangilinan J."/>
            <person name="Paulsen I."/>
            <person name="Piegu B."/>
            <person name="Poliakov A."/>
            <person name="Robbens S."/>
            <person name="Schmutz J."/>
            <person name="Toulza E."/>
            <person name="Wyss T."/>
            <person name="Zelensky A."/>
            <person name="Zhou K."/>
            <person name="Armbrust E.V."/>
            <person name="Bhattacharya D."/>
            <person name="Goodenough U.W."/>
            <person name="Van de Peer Y."/>
            <person name="Grigoriev I.V."/>
        </authorList>
    </citation>
    <scope>NUCLEOTIDE SEQUENCE [LARGE SCALE GENOMIC DNA]</scope>
    <source>
        <strain evidence="2 3">CCMP1545</strain>
    </source>
</reference>
<feature type="region of interest" description="Disordered" evidence="1">
    <location>
        <begin position="55"/>
        <end position="238"/>
    </location>
</feature>
<keyword evidence="3" id="KW-1185">Reference proteome</keyword>
<feature type="region of interest" description="Disordered" evidence="1">
    <location>
        <begin position="303"/>
        <end position="333"/>
    </location>
</feature>
<feature type="compositionally biased region" description="Low complexity" evidence="1">
    <location>
        <begin position="123"/>
        <end position="144"/>
    </location>
</feature>
<dbReference type="GeneID" id="9688112"/>
<feature type="region of interest" description="Disordered" evidence="1">
    <location>
        <begin position="263"/>
        <end position="282"/>
    </location>
</feature>
<proteinExistence type="predicted"/>
<feature type="compositionally biased region" description="Basic and acidic residues" evidence="1">
    <location>
        <begin position="145"/>
        <end position="163"/>
    </location>
</feature>
<accession>C1N3T6</accession>
<dbReference type="KEGG" id="mpp:MICPUCDRAFT_52291"/>